<evidence type="ECO:0000256" key="11">
    <source>
        <dbReference type="ARBA" id="ARBA00023214"/>
    </source>
</evidence>
<name>A0A6H5HEP7_9HEMI</name>
<dbReference type="PANTHER" id="PTHR12424:SF8">
    <property type="entry name" value="PROTEIN TWEETY"/>
    <property type="match status" value="1"/>
</dbReference>
<evidence type="ECO:0000256" key="10">
    <source>
        <dbReference type="ARBA" id="ARBA00023180"/>
    </source>
</evidence>
<evidence type="ECO:0000256" key="2">
    <source>
        <dbReference type="ARBA" id="ARBA00009849"/>
    </source>
</evidence>
<keyword evidence="4" id="KW-1003">Cell membrane</keyword>
<keyword evidence="7 13" id="KW-0406">Ion transport</keyword>
<gene>
    <name evidence="15" type="ORF">NTEN_LOCUS19208</name>
</gene>
<protein>
    <recommendedName>
        <fullName evidence="13">Protein tweety homolog</fullName>
    </recommendedName>
</protein>
<dbReference type="GO" id="GO:0005229">
    <property type="term" value="F:intracellularly calcium-gated chloride channel activity"/>
    <property type="evidence" value="ECO:0007669"/>
    <property type="project" value="TreeGrafter"/>
</dbReference>
<evidence type="ECO:0000256" key="12">
    <source>
        <dbReference type="ARBA" id="ARBA00023303"/>
    </source>
</evidence>
<evidence type="ECO:0000256" key="9">
    <source>
        <dbReference type="ARBA" id="ARBA00023173"/>
    </source>
</evidence>
<evidence type="ECO:0000256" key="5">
    <source>
        <dbReference type="ARBA" id="ARBA00022692"/>
    </source>
</evidence>
<evidence type="ECO:0000256" key="3">
    <source>
        <dbReference type="ARBA" id="ARBA00022448"/>
    </source>
</evidence>
<evidence type="ECO:0000256" key="6">
    <source>
        <dbReference type="ARBA" id="ARBA00022989"/>
    </source>
</evidence>
<keyword evidence="6" id="KW-1133">Transmembrane helix</keyword>
<sequence>MFEIVFFLLVVRLEWVYMAMMMYIMGCWSSCRPGERWTKPSAASKIRFVRERRGRYSIFKPALGDLCMSPSQLMEREAPAPLQREIIEYYTSCDEDRRGNPFFMVVRKATSAVDAVSYSMGSMTKIARQLYKPSQLHPKLDMLSKEVKLAISLIQSLATKLDCTQIHNQYMSALHAVCEMALRWLLRSGTNGSTELTCLVSEMNIFKANSKSSKKKFKEIKDFYRRKILNSRAEQTPALGFWESDCPAFDVLMRSSIEAAPSDCRLVNIESLTDDAADARSAQQSQDDMKPRSRIHSVASEVSEISAARLSSTEPRSSSIFAQMANLLASFFGRNKPAQSCSFECESQLEPLRRCQKTMDAGISPGGRAGPIFCRLQQRPRRSQRVRSTTKGELVLSTLKGLHGAGAGGPGGICDRGGGVSQYATLNRKFRTLEHPPGARRGDIGEYHCGVVSVIDNQVPDVSQYATVNRKFRTIDHSLAARRSENGERLQRGLRVVVEQGITAGMGRIRLPASTTTLRPPVTRTGWTAPASTALSARNAKRSNRPTSTERCRTEVISLSNSSSSCRLSSSSSSSTSSNSRSSSNCSRSSRSNSSSSSNCRPTSSSCSNCHRSSSSRCSNCSLSISSSCRGPSRRLTSKKWATLSQNCKSEHFRSAPIFLNLSFLARNIF</sequence>
<evidence type="ECO:0000256" key="4">
    <source>
        <dbReference type="ARBA" id="ARBA00022475"/>
    </source>
</evidence>
<dbReference type="GO" id="GO:0005886">
    <property type="term" value="C:plasma membrane"/>
    <property type="evidence" value="ECO:0007669"/>
    <property type="project" value="UniProtKB-SubCell"/>
</dbReference>
<feature type="compositionally biased region" description="Low complexity" evidence="14">
    <location>
        <begin position="558"/>
        <end position="618"/>
    </location>
</feature>
<keyword evidence="12 13" id="KW-0407">Ion channel</keyword>
<comment type="similarity">
    <text evidence="2 13">Belongs to the tweety family.</text>
</comment>
<dbReference type="PANTHER" id="PTHR12424">
    <property type="entry name" value="TWEETY-RELATED"/>
    <property type="match status" value="1"/>
</dbReference>
<evidence type="ECO:0000256" key="7">
    <source>
        <dbReference type="ARBA" id="ARBA00023065"/>
    </source>
</evidence>
<evidence type="ECO:0000256" key="14">
    <source>
        <dbReference type="SAM" id="MobiDB-lite"/>
    </source>
</evidence>
<evidence type="ECO:0000256" key="8">
    <source>
        <dbReference type="ARBA" id="ARBA00023136"/>
    </source>
</evidence>
<keyword evidence="9 13" id="KW-0869">Chloride channel</keyword>
<dbReference type="EMBL" id="CADCXU010028215">
    <property type="protein sequence ID" value="CAB0014801.1"/>
    <property type="molecule type" value="Genomic_DNA"/>
</dbReference>
<accession>A0A6H5HEP7</accession>
<comment type="function">
    <text evidence="13">Probable chloride channel.</text>
</comment>
<keyword evidence="11 13" id="KW-0868">Chloride</keyword>
<comment type="subcellular location">
    <subcellularLocation>
        <location evidence="1">Cell membrane</location>
        <topology evidence="1">Multi-pass membrane protein</topology>
    </subcellularLocation>
</comment>
<dbReference type="GO" id="GO:0072320">
    <property type="term" value="F:volume-sensitive chloride channel activity"/>
    <property type="evidence" value="ECO:0007669"/>
    <property type="project" value="TreeGrafter"/>
</dbReference>
<organism evidence="15 16">
    <name type="scientific">Nesidiocoris tenuis</name>
    <dbReference type="NCBI Taxonomy" id="355587"/>
    <lineage>
        <taxon>Eukaryota</taxon>
        <taxon>Metazoa</taxon>
        <taxon>Ecdysozoa</taxon>
        <taxon>Arthropoda</taxon>
        <taxon>Hexapoda</taxon>
        <taxon>Insecta</taxon>
        <taxon>Pterygota</taxon>
        <taxon>Neoptera</taxon>
        <taxon>Paraneoptera</taxon>
        <taxon>Hemiptera</taxon>
        <taxon>Heteroptera</taxon>
        <taxon>Panheteroptera</taxon>
        <taxon>Cimicomorpha</taxon>
        <taxon>Miridae</taxon>
        <taxon>Dicyphina</taxon>
        <taxon>Nesidiocoris</taxon>
    </lineage>
</organism>
<evidence type="ECO:0000313" key="16">
    <source>
        <dbReference type="Proteomes" id="UP000479000"/>
    </source>
</evidence>
<dbReference type="AlphaFoldDB" id="A0A6H5HEP7"/>
<keyword evidence="16" id="KW-1185">Reference proteome</keyword>
<feature type="region of interest" description="Disordered" evidence="14">
    <location>
        <begin position="511"/>
        <end position="618"/>
    </location>
</feature>
<reference evidence="15 16" key="1">
    <citation type="submission" date="2020-02" db="EMBL/GenBank/DDBJ databases">
        <authorList>
            <person name="Ferguson B K."/>
        </authorList>
    </citation>
    <scope>NUCLEOTIDE SEQUENCE [LARGE SCALE GENOMIC DNA]</scope>
</reference>
<dbReference type="Proteomes" id="UP000479000">
    <property type="component" value="Unassembled WGS sequence"/>
</dbReference>
<dbReference type="GO" id="GO:0034707">
    <property type="term" value="C:chloride channel complex"/>
    <property type="evidence" value="ECO:0007669"/>
    <property type="project" value="UniProtKB-UniRule"/>
</dbReference>
<evidence type="ECO:0000256" key="1">
    <source>
        <dbReference type="ARBA" id="ARBA00004651"/>
    </source>
</evidence>
<evidence type="ECO:0000313" key="15">
    <source>
        <dbReference type="EMBL" id="CAB0014801.1"/>
    </source>
</evidence>
<keyword evidence="8" id="KW-0472">Membrane</keyword>
<dbReference type="OrthoDB" id="187568at2759"/>
<dbReference type="Pfam" id="PF04906">
    <property type="entry name" value="Tweety"/>
    <property type="match status" value="1"/>
</dbReference>
<proteinExistence type="inferred from homology"/>
<keyword evidence="3 13" id="KW-0813">Transport</keyword>
<feature type="region of interest" description="Disordered" evidence="14">
    <location>
        <begin position="277"/>
        <end position="298"/>
    </location>
</feature>
<dbReference type="InterPro" id="IPR006990">
    <property type="entry name" value="Tweety"/>
</dbReference>
<evidence type="ECO:0000256" key="13">
    <source>
        <dbReference type="RuleBase" id="RU361114"/>
    </source>
</evidence>
<keyword evidence="5" id="KW-0812">Transmembrane</keyword>
<keyword evidence="10" id="KW-0325">Glycoprotein</keyword>